<reference evidence="1" key="1">
    <citation type="journal article" date="2023" name="Mol. Phylogenet. Evol.">
        <title>Genome-scale phylogeny and comparative genomics of the fungal order Sordariales.</title>
        <authorList>
            <person name="Hensen N."/>
            <person name="Bonometti L."/>
            <person name="Westerberg I."/>
            <person name="Brannstrom I.O."/>
            <person name="Guillou S."/>
            <person name="Cros-Aarteil S."/>
            <person name="Calhoun S."/>
            <person name="Haridas S."/>
            <person name="Kuo A."/>
            <person name="Mondo S."/>
            <person name="Pangilinan J."/>
            <person name="Riley R."/>
            <person name="LaButti K."/>
            <person name="Andreopoulos B."/>
            <person name="Lipzen A."/>
            <person name="Chen C."/>
            <person name="Yan M."/>
            <person name="Daum C."/>
            <person name="Ng V."/>
            <person name="Clum A."/>
            <person name="Steindorff A."/>
            <person name="Ohm R.A."/>
            <person name="Martin F."/>
            <person name="Silar P."/>
            <person name="Natvig D.O."/>
            <person name="Lalanne C."/>
            <person name="Gautier V."/>
            <person name="Ament-Velasquez S.L."/>
            <person name="Kruys A."/>
            <person name="Hutchinson M.I."/>
            <person name="Powell A.J."/>
            <person name="Barry K."/>
            <person name="Miller A.N."/>
            <person name="Grigoriev I.V."/>
            <person name="Debuchy R."/>
            <person name="Gladieux P."/>
            <person name="Hiltunen Thoren M."/>
            <person name="Johannesson H."/>
        </authorList>
    </citation>
    <scope>NUCLEOTIDE SEQUENCE</scope>
    <source>
        <strain evidence="1">CBS 731.68</strain>
    </source>
</reference>
<dbReference type="Proteomes" id="UP001302602">
    <property type="component" value="Unassembled WGS sequence"/>
</dbReference>
<dbReference type="RefSeq" id="XP_062643941.1">
    <property type="nucleotide sequence ID" value="XM_062796624.1"/>
</dbReference>
<dbReference type="AlphaFoldDB" id="A0AAN6YZP2"/>
<comment type="caution">
    <text evidence="1">The sequence shown here is derived from an EMBL/GenBank/DDBJ whole genome shotgun (WGS) entry which is preliminary data.</text>
</comment>
<proteinExistence type="predicted"/>
<organism evidence="1 2">
    <name type="scientific">Parathielavia appendiculata</name>
    <dbReference type="NCBI Taxonomy" id="2587402"/>
    <lineage>
        <taxon>Eukaryota</taxon>
        <taxon>Fungi</taxon>
        <taxon>Dikarya</taxon>
        <taxon>Ascomycota</taxon>
        <taxon>Pezizomycotina</taxon>
        <taxon>Sordariomycetes</taxon>
        <taxon>Sordariomycetidae</taxon>
        <taxon>Sordariales</taxon>
        <taxon>Chaetomiaceae</taxon>
        <taxon>Parathielavia</taxon>
    </lineage>
</organism>
<gene>
    <name evidence="1" type="ORF">N657DRAFT_683964</name>
</gene>
<dbReference type="EMBL" id="MU853241">
    <property type="protein sequence ID" value="KAK4120170.1"/>
    <property type="molecule type" value="Genomic_DNA"/>
</dbReference>
<keyword evidence="2" id="KW-1185">Reference proteome</keyword>
<sequence length="149" mass="16031">MLLHFSVLLPLDDTNTDVLIWACTLDTSPAFMGDRTVSNAVSTPIDNPKLRDGLLEPSKNAAPACFIGGRETSDEMVLATSEGKASSNNCDETFLFAYQRQTLASMHIGSGLGKQTAISALQAVASRLQDDELTANCTIAPDLRRWARA</sequence>
<evidence type="ECO:0000313" key="2">
    <source>
        <dbReference type="Proteomes" id="UP001302602"/>
    </source>
</evidence>
<reference evidence="1" key="2">
    <citation type="submission" date="2023-05" db="EMBL/GenBank/DDBJ databases">
        <authorList>
            <consortium name="Lawrence Berkeley National Laboratory"/>
            <person name="Steindorff A."/>
            <person name="Hensen N."/>
            <person name="Bonometti L."/>
            <person name="Westerberg I."/>
            <person name="Brannstrom I.O."/>
            <person name="Guillou S."/>
            <person name="Cros-Aarteil S."/>
            <person name="Calhoun S."/>
            <person name="Haridas S."/>
            <person name="Kuo A."/>
            <person name="Mondo S."/>
            <person name="Pangilinan J."/>
            <person name="Riley R."/>
            <person name="Labutti K."/>
            <person name="Andreopoulos B."/>
            <person name="Lipzen A."/>
            <person name="Chen C."/>
            <person name="Yanf M."/>
            <person name="Daum C."/>
            <person name="Ng V."/>
            <person name="Clum A."/>
            <person name="Ohm R."/>
            <person name="Martin F."/>
            <person name="Silar P."/>
            <person name="Natvig D."/>
            <person name="Lalanne C."/>
            <person name="Gautier V."/>
            <person name="Ament-Velasquez S.L."/>
            <person name="Kruys A."/>
            <person name="Hutchinson M.I."/>
            <person name="Powell A.J."/>
            <person name="Barry K."/>
            <person name="Miller A.N."/>
            <person name="Grigoriev I.V."/>
            <person name="Debuchy R."/>
            <person name="Gladieux P."/>
            <person name="Thoren M.H."/>
            <person name="Johannesson H."/>
        </authorList>
    </citation>
    <scope>NUCLEOTIDE SEQUENCE</scope>
    <source>
        <strain evidence="1">CBS 731.68</strain>
    </source>
</reference>
<name>A0AAN6YZP2_9PEZI</name>
<protein>
    <submittedName>
        <fullName evidence="1">Uncharacterized protein</fullName>
    </submittedName>
</protein>
<evidence type="ECO:0000313" key="1">
    <source>
        <dbReference type="EMBL" id="KAK4120170.1"/>
    </source>
</evidence>
<accession>A0AAN6YZP2</accession>
<dbReference type="GeneID" id="87833392"/>